<name>A0A0K2UMU6_LEPSM</name>
<accession>A0A0K2UMU6</accession>
<reference evidence="2" key="1">
    <citation type="submission" date="2014-05" db="EMBL/GenBank/DDBJ databases">
        <authorList>
            <person name="Chronopoulou M."/>
        </authorList>
    </citation>
    <scope>NUCLEOTIDE SEQUENCE</scope>
    <source>
        <tissue evidence="2">Whole organism</tissue>
    </source>
</reference>
<sequence>MRYFFVLFFFLVLDKVFHGDCCQSRNSLFSRERLSLPRKTKLQGSPKSSELYQKTQQIILLNSPGDRFTATHGISAVAGQHQYFEVEVSANNLNYFEVTANIARGRGSNGGVHKFELYMSRDYLPTPDEFDMKSEVSATSSYIAQKLYSKNIHVDQPGIGRYYILLVSQQDFNDLLITTITDFRQY</sequence>
<evidence type="ECO:0000256" key="1">
    <source>
        <dbReference type="SAM" id="SignalP"/>
    </source>
</evidence>
<dbReference type="Gene3D" id="2.60.120.380">
    <property type="match status" value="1"/>
</dbReference>
<dbReference type="AlphaFoldDB" id="A0A0K2UMU6"/>
<feature type="chain" id="PRO_5005488839" evidence="1">
    <location>
        <begin position="20"/>
        <end position="186"/>
    </location>
</feature>
<feature type="signal peptide" evidence="1">
    <location>
        <begin position="1"/>
        <end position="19"/>
    </location>
</feature>
<protein>
    <submittedName>
        <fullName evidence="2">Uncharacterized protein</fullName>
    </submittedName>
</protein>
<dbReference type="EMBL" id="HACA01021695">
    <property type="protein sequence ID" value="CDW39056.1"/>
    <property type="molecule type" value="Transcribed_RNA"/>
</dbReference>
<proteinExistence type="predicted"/>
<dbReference type="OrthoDB" id="6379095at2759"/>
<evidence type="ECO:0000313" key="2">
    <source>
        <dbReference type="EMBL" id="CDW39056.1"/>
    </source>
</evidence>
<organism evidence="2">
    <name type="scientific">Lepeophtheirus salmonis</name>
    <name type="common">Salmon louse</name>
    <name type="synonym">Caligus salmonis</name>
    <dbReference type="NCBI Taxonomy" id="72036"/>
    <lineage>
        <taxon>Eukaryota</taxon>
        <taxon>Metazoa</taxon>
        <taxon>Ecdysozoa</taxon>
        <taxon>Arthropoda</taxon>
        <taxon>Crustacea</taxon>
        <taxon>Multicrustacea</taxon>
        <taxon>Hexanauplia</taxon>
        <taxon>Copepoda</taxon>
        <taxon>Siphonostomatoida</taxon>
        <taxon>Caligidae</taxon>
        <taxon>Lepeophtheirus</taxon>
    </lineage>
</organism>
<keyword evidence="1" id="KW-0732">Signal</keyword>